<dbReference type="GO" id="GO:0009307">
    <property type="term" value="P:DNA restriction-modification system"/>
    <property type="evidence" value="ECO:0007669"/>
    <property type="project" value="UniProtKB-KW"/>
</dbReference>
<dbReference type="PRINTS" id="PR00508">
    <property type="entry name" value="S21N4MTFRASE"/>
</dbReference>
<dbReference type="InterPro" id="IPR002941">
    <property type="entry name" value="DNA_methylase_N4/N6"/>
</dbReference>
<dbReference type="InterPro" id="IPR029063">
    <property type="entry name" value="SAM-dependent_MTases_sf"/>
</dbReference>
<comment type="catalytic activity">
    <reaction evidence="4">
        <text>a 2'-deoxycytidine in DNA + S-adenosyl-L-methionine = an N(4)-methyl-2'-deoxycytidine in DNA + S-adenosyl-L-homocysteine + H(+)</text>
        <dbReference type="Rhea" id="RHEA:16857"/>
        <dbReference type="Rhea" id="RHEA-COMP:11369"/>
        <dbReference type="Rhea" id="RHEA-COMP:13674"/>
        <dbReference type="ChEBI" id="CHEBI:15378"/>
        <dbReference type="ChEBI" id="CHEBI:57856"/>
        <dbReference type="ChEBI" id="CHEBI:59789"/>
        <dbReference type="ChEBI" id="CHEBI:85452"/>
        <dbReference type="ChEBI" id="CHEBI:137933"/>
        <dbReference type="EC" id="2.1.1.113"/>
    </reaction>
</comment>
<dbReference type="AlphaFoldDB" id="A0A284VUA5"/>
<name>A0A284VUA5_9EURY</name>
<evidence type="ECO:0000256" key="1">
    <source>
        <dbReference type="ARBA" id="ARBA00006594"/>
    </source>
</evidence>
<dbReference type="Gene3D" id="3.40.50.150">
    <property type="entry name" value="Vaccinia Virus protein VP39"/>
    <property type="match status" value="1"/>
</dbReference>
<dbReference type="EMBL" id="FZMP01000236">
    <property type="protein sequence ID" value="SNQ62747.1"/>
    <property type="molecule type" value="Genomic_DNA"/>
</dbReference>
<evidence type="ECO:0000259" key="5">
    <source>
        <dbReference type="Pfam" id="PF01555"/>
    </source>
</evidence>
<keyword evidence="2 4" id="KW-0489">Methyltransferase</keyword>
<comment type="similarity">
    <text evidence="1 4">Belongs to the N(4)/N(6)-methyltransferase family.</text>
</comment>
<organism evidence="6 7">
    <name type="scientific">Candidatus Methanoperedens nitratireducens</name>
    <dbReference type="NCBI Taxonomy" id="1392998"/>
    <lineage>
        <taxon>Archaea</taxon>
        <taxon>Methanobacteriati</taxon>
        <taxon>Methanobacteriota</taxon>
        <taxon>Stenosarchaea group</taxon>
        <taxon>Methanomicrobia</taxon>
        <taxon>Methanosarcinales</taxon>
        <taxon>ANME-2 cluster</taxon>
        <taxon>Candidatus Methanoperedentaceae</taxon>
        <taxon>Candidatus Methanoperedens</taxon>
    </lineage>
</organism>
<dbReference type="PANTHER" id="PTHR13370:SF3">
    <property type="entry name" value="TRNA (GUANINE(10)-N2)-METHYLTRANSFERASE HOMOLOG"/>
    <property type="match status" value="1"/>
</dbReference>
<dbReference type="RefSeq" id="WP_096207269.1">
    <property type="nucleotide sequence ID" value="NZ_FZMP01000236.1"/>
</dbReference>
<accession>A0A284VUA5</accession>
<dbReference type="GO" id="GO:0003677">
    <property type="term" value="F:DNA binding"/>
    <property type="evidence" value="ECO:0007669"/>
    <property type="project" value="InterPro"/>
</dbReference>
<evidence type="ECO:0000313" key="7">
    <source>
        <dbReference type="Proteomes" id="UP000218615"/>
    </source>
</evidence>
<evidence type="ECO:0000313" key="6">
    <source>
        <dbReference type="EMBL" id="SNQ62747.1"/>
    </source>
</evidence>
<dbReference type="PROSITE" id="PS00092">
    <property type="entry name" value="N6_MTASE"/>
    <property type="match status" value="1"/>
</dbReference>
<keyword evidence="7" id="KW-1185">Reference proteome</keyword>
<reference evidence="7" key="1">
    <citation type="submission" date="2017-06" db="EMBL/GenBank/DDBJ databases">
        <authorList>
            <person name="Cremers G."/>
        </authorList>
    </citation>
    <scope>NUCLEOTIDE SEQUENCE [LARGE SCALE GENOMIC DNA]</scope>
</reference>
<dbReference type="SUPFAM" id="SSF53335">
    <property type="entry name" value="S-adenosyl-L-methionine-dependent methyltransferases"/>
    <property type="match status" value="1"/>
</dbReference>
<dbReference type="GO" id="GO:0015667">
    <property type="term" value="F:site-specific DNA-methyltransferase (cytosine-N4-specific) activity"/>
    <property type="evidence" value="ECO:0007669"/>
    <property type="project" value="UniProtKB-EC"/>
</dbReference>
<evidence type="ECO:0000256" key="3">
    <source>
        <dbReference type="ARBA" id="ARBA00022679"/>
    </source>
</evidence>
<dbReference type="PANTHER" id="PTHR13370">
    <property type="entry name" value="RNA METHYLASE-RELATED"/>
    <property type="match status" value="1"/>
</dbReference>
<evidence type="ECO:0000256" key="2">
    <source>
        <dbReference type="ARBA" id="ARBA00022603"/>
    </source>
</evidence>
<dbReference type="Pfam" id="PF01555">
    <property type="entry name" value="N6_N4_Mtase"/>
    <property type="match status" value="1"/>
</dbReference>
<feature type="domain" description="DNA methylase N-4/N-6" evidence="5">
    <location>
        <begin position="50"/>
        <end position="279"/>
    </location>
</feature>
<dbReference type="InterPro" id="IPR002052">
    <property type="entry name" value="DNA_methylase_N6_adenine_CS"/>
</dbReference>
<dbReference type="GO" id="GO:0005737">
    <property type="term" value="C:cytoplasm"/>
    <property type="evidence" value="ECO:0007669"/>
    <property type="project" value="TreeGrafter"/>
</dbReference>
<protein>
    <recommendedName>
        <fullName evidence="4">Type II methyltransferase</fullName>
        <ecNumber evidence="4">2.1.1.113</ecNumber>
    </recommendedName>
    <alternativeName>
        <fullName evidence="4">N-4 cytosine-specific methyltransferase</fullName>
    </alternativeName>
</protein>
<dbReference type="Proteomes" id="UP000218615">
    <property type="component" value="Unassembled WGS sequence"/>
</dbReference>
<proteinExistence type="inferred from homology"/>
<keyword evidence="3" id="KW-0808">Transferase</keyword>
<gene>
    <name evidence="6" type="ORF">MNV_860005</name>
</gene>
<dbReference type="EC" id="2.1.1.113" evidence="4"/>
<dbReference type="GO" id="GO:0009007">
    <property type="term" value="F:site-specific DNA-methyltransferase (adenine-specific) activity"/>
    <property type="evidence" value="ECO:0007669"/>
    <property type="project" value="TreeGrafter"/>
</dbReference>
<dbReference type="InterPro" id="IPR001091">
    <property type="entry name" value="RM_Methyltransferase"/>
</dbReference>
<dbReference type="GO" id="GO:0008170">
    <property type="term" value="F:N-methyltransferase activity"/>
    <property type="evidence" value="ECO:0007669"/>
    <property type="project" value="InterPro"/>
</dbReference>
<sequence>MTMVQLRVLDNSKLTQLENTLGKAYFKCSSGLLYKMDCLEFLKNINSNSIKMIFADPPYNIGKAEWDKWNSMDDYLQWCKNWISEAYRILEDEGTLMIMGFSEVLAYVQVISANNFPFCRWLIWHYKNKPNLSDKDWVRSHEAILLLRKSKNFYYDNSRIREPYNFHTKKYPVRSQGLSSQYGSINGDEKSLWEPNGTGAKPKDVLEIPAVNNPSKENLPFPTQKPEELMRKLILSATADNDIVLDPFGGSGSTYAAAHQLHRYWLGLEINDHYCELISKRLNELEENPKPPDYWLNLDTKRRMHRDKVRYG</sequence>
<dbReference type="OrthoDB" id="110678at2157"/>
<keyword evidence="4" id="KW-0680">Restriction system</keyword>
<keyword evidence="4" id="KW-0949">S-adenosyl-L-methionine</keyword>
<dbReference type="GO" id="GO:0032259">
    <property type="term" value="P:methylation"/>
    <property type="evidence" value="ECO:0007669"/>
    <property type="project" value="UniProtKB-KW"/>
</dbReference>
<evidence type="ECO:0000256" key="4">
    <source>
        <dbReference type="RuleBase" id="RU362026"/>
    </source>
</evidence>